<name>A0A410H5I5_9GAMM</name>
<gene>
    <name evidence="12" type="ORF">EPV75_11230</name>
</gene>
<keyword evidence="3 12" id="KW-0808">Transferase</keyword>
<evidence type="ECO:0000256" key="7">
    <source>
        <dbReference type="ARBA" id="ARBA00039058"/>
    </source>
</evidence>
<dbReference type="RefSeq" id="WP_128385453.1">
    <property type="nucleotide sequence ID" value="NZ_CP035033.1"/>
</dbReference>
<dbReference type="GO" id="GO:0006629">
    <property type="term" value="P:lipid metabolic process"/>
    <property type="evidence" value="ECO:0007669"/>
    <property type="project" value="UniProtKB-KW"/>
</dbReference>
<comment type="similarity">
    <text evidence="6">Belongs to the acetyltransferase family. OlsB subfamily.</text>
</comment>
<feature type="domain" description="Phospholipid/glycerol acyltransferase" evidence="11">
    <location>
        <begin position="80"/>
        <end position="198"/>
    </location>
</feature>
<evidence type="ECO:0000256" key="3">
    <source>
        <dbReference type="ARBA" id="ARBA00022679"/>
    </source>
</evidence>
<dbReference type="SUPFAM" id="SSF69593">
    <property type="entry name" value="Glycerol-3-phosphate (1)-acyltransferase"/>
    <property type="match status" value="1"/>
</dbReference>
<comment type="pathway">
    <text evidence="1">Lipid metabolism.</text>
</comment>
<dbReference type="EC" id="2.3.2.30" evidence="7"/>
<dbReference type="InterPro" id="IPR045746">
    <property type="entry name" value="ACT14924-like_Acyltransf_dom"/>
</dbReference>
<evidence type="ECO:0000256" key="5">
    <source>
        <dbReference type="ARBA" id="ARBA00023315"/>
    </source>
</evidence>
<dbReference type="AlphaFoldDB" id="A0A410H5I5"/>
<evidence type="ECO:0000313" key="12">
    <source>
        <dbReference type="EMBL" id="QAB16194.1"/>
    </source>
</evidence>
<dbReference type="CDD" id="cd07986">
    <property type="entry name" value="LPLAT_ACT14924-like"/>
    <property type="match status" value="1"/>
</dbReference>
<comment type="catalytic activity">
    <reaction evidence="10">
        <text>a (3R)-hydroxyacyl-[ACP] + L-ornithine = a lyso-ornithine lipid + holo-[ACP] + H(+)</text>
        <dbReference type="Rhea" id="RHEA:20633"/>
        <dbReference type="Rhea" id="RHEA-COMP:9685"/>
        <dbReference type="Rhea" id="RHEA-COMP:9945"/>
        <dbReference type="ChEBI" id="CHEBI:15378"/>
        <dbReference type="ChEBI" id="CHEBI:46911"/>
        <dbReference type="ChEBI" id="CHEBI:64479"/>
        <dbReference type="ChEBI" id="CHEBI:78827"/>
        <dbReference type="ChEBI" id="CHEBI:138482"/>
        <dbReference type="EC" id="2.3.2.30"/>
    </reaction>
    <physiologicalReaction direction="left-to-right" evidence="10">
        <dbReference type="Rhea" id="RHEA:20634"/>
    </physiologicalReaction>
</comment>
<dbReference type="SMART" id="SM00563">
    <property type="entry name" value="PlsC"/>
    <property type="match status" value="1"/>
</dbReference>
<keyword evidence="5 12" id="KW-0012">Acyltransferase</keyword>
<dbReference type="Pfam" id="PF19576">
    <property type="entry name" value="Acyltransf_2"/>
    <property type="match status" value="1"/>
</dbReference>
<evidence type="ECO:0000256" key="4">
    <source>
        <dbReference type="ARBA" id="ARBA00023098"/>
    </source>
</evidence>
<evidence type="ECO:0000256" key="10">
    <source>
        <dbReference type="ARBA" id="ARBA00047785"/>
    </source>
</evidence>
<dbReference type="Proteomes" id="UP000285478">
    <property type="component" value="Chromosome"/>
</dbReference>
<dbReference type="Pfam" id="PF13444">
    <property type="entry name" value="Acetyltransf_5"/>
    <property type="match status" value="1"/>
</dbReference>
<protein>
    <recommendedName>
        <fullName evidence="8">L-ornithine N(alpha)-acyltransferase</fullName>
        <ecNumber evidence="7">2.3.2.30</ecNumber>
    </recommendedName>
</protein>
<evidence type="ECO:0000256" key="1">
    <source>
        <dbReference type="ARBA" id="ARBA00005189"/>
    </source>
</evidence>
<dbReference type="EMBL" id="CP035033">
    <property type="protein sequence ID" value="QAB16194.1"/>
    <property type="molecule type" value="Genomic_DNA"/>
</dbReference>
<keyword evidence="4" id="KW-0443">Lipid metabolism</keyword>
<evidence type="ECO:0000313" key="13">
    <source>
        <dbReference type="Proteomes" id="UP000285478"/>
    </source>
</evidence>
<evidence type="ECO:0000256" key="6">
    <source>
        <dbReference type="ARBA" id="ARBA00038095"/>
    </source>
</evidence>
<dbReference type="PANTHER" id="PTHR37323">
    <property type="entry name" value="GCN5-RELATED N-ACETYLTRANSFERASE"/>
    <property type="match status" value="1"/>
</dbReference>
<sequence>MLNIEQTILEKYPDFNQKPGGKQLIKFLKKLTYENEINQFIEENKHLRGFAFLDKSLEHYNFTYQVNNRSFNNVPAEGRVVIVANHPIGSLDGLALLKFIRSIRPDVRIVANEMLANVDPFQSLFLTVDNMSDKANHKELFKTMIKALENEEAVIIFPAGEVSRIRPNGVRDGKWKNGFLKLAKKTQSPILPIYIDARNSALFYGLSTLYKPLGTLMLVKEMFNKNDQQIAFHVGPMIPWKSVAKCDWPLTKIAKLLRKHVYRLNHPGKAIAKLPFETENTIAHPVNRKALKKDLKNGELLGQTVDGKKIFLFDYDADSPVMREIGRLRELTFRTVEEGTGDAFDLDKYDADYRHLVLWDEEDLEIVGAYRIGECQKIIEKNGMDGLYTSTLFDLKPDIEPYLPNALEMGRSFVQPRYWGKRSLDYLWYGIGAYVMRHPETKYFFGPVSLSDAYPLRAKELIVAFFQTQMGSHQDLAVGKRPFVPSPDIIELAEKEFSGDYKESYKKLNSLLTEFGVKVPTLFKQYAELCEPGGCRFIDFSVDPDFNDCIDSLILVEIDKIVPKKRERYLTPVTSD</sequence>
<dbReference type="SUPFAM" id="SSF55729">
    <property type="entry name" value="Acyl-CoA N-acyltransferases (Nat)"/>
    <property type="match status" value="1"/>
</dbReference>
<dbReference type="PANTHER" id="PTHR37323:SF1">
    <property type="entry name" value="L-ORNITHINE N(ALPHA)-ACYLTRANSFERASE"/>
    <property type="match status" value="1"/>
</dbReference>
<evidence type="ECO:0000256" key="8">
    <source>
        <dbReference type="ARBA" id="ARBA00039866"/>
    </source>
</evidence>
<reference evidence="12 13" key="1">
    <citation type="journal article" date="2018" name="Environ. Microbiol.">
        <title>Genomes of ubiquitous marine and hypersaline Hydrogenovibrio, Thiomicrorhabdus and Thiomicrospira spp. encode a diversity of mechanisms to sustain chemolithoautotrophy in heterogeneous environments.</title>
        <authorList>
            <person name="Scott K.M."/>
            <person name="Williams J."/>
            <person name="Porter C.M.B."/>
            <person name="Russel S."/>
            <person name="Harmer T.L."/>
            <person name="Paul J.H."/>
            <person name="Antonen K.M."/>
            <person name="Bridges M.K."/>
            <person name="Camper G.J."/>
            <person name="Campla C.K."/>
            <person name="Casella L.G."/>
            <person name="Chase E."/>
            <person name="Conrad J.W."/>
            <person name="Cruz M.C."/>
            <person name="Dunlap D.S."/>
            <person name="Duran L."/>
            <person name="Fahsbender E.M."/>
            <person name="Goldsmith D.B."/>
            <person name="Keeley R.F."/>
            <person name="Kondoff M.R."/>
            <person name="Kussy B.I."/>
            <person name="Lane M.K."/>
            <person name="Lawler S."/>
            <person name="Leigh B.A."/>
            <person name="Lewis C."/>
            <person name="Lostal L.M."/>
            <person name="Marking D."/>
            <person name="Mancera P.A."/>
            <person name="McClenthan E.C."/>
            <person name="McIntyre E.A."/>
            <person name="Mine J.A."/>
            <person name="Modi S."/>
            <person name="Moore B.D."/>
            <person name="Morgan W.A."/>
            <person name="Nelson K.M."/>
            <person name="Nguyen K.N."/>
            <person name="Ogburn N."/>
            <person name="Parrino D.G."/>
            <person name="Pedapudi A.D."/>
            <person name="Pelham R.P."/>
            <person name="Preece A.M."/>
            <person name="Rampersad E.A."/>
            <person name="Richardson J.C."/>
            <person name="Rodgers C.M."/>
            <person name="Schaffer B.L."/>
            <person name="Sheridan N.E."/>
            <person name="Solone M.R."/>
            <person name="Staley Z.R."/>
            <person name="Tabuchi M."/>
            <person name="Waide R.J."/>
            <person name="Wanjugi P.W."/>
            <person name="Young S."/>
            <person name="Clum A."/>
            <person name="Daum C."/>
            <person name="Huntemann M."/>
            <person name="Ivanova N."/>
            <person name="Kyrpides N."/>
            <person name="Mikhailova N."/>
            <person name="Palaniappan K."/>
            <person name="Pillay M."/>
            <person name="Reddy T.B.K."/>
            <person name="Shapiro N."/>
            <person name="Stamatis D."/>
            <person name="Varghese N."/>
            <person name="Woyke T."/>
            <person name="Boden R."/>
            <person name="Freyermuth S.K."/>
            <person name="Kerfeld C.A."/>
        </authorList>
    </citation>
    <scope>NUCLEOTIDE SEQUENCE [LARGE SCALE GENOMIC DNA]</scope>
    <source>
        <strain evidence="12 13">JR-2</strain>
    </source>
</reference>
<evidence type="ECO:0000256" key="2">
    <source>
        <dbReference type="ARBA" id="ARBA00022516"/>
    </source>
</evidence>
<dbReference type="InterPro" id="IPR052351">
    <property type="entry name" value="Ornithine_N-alpha-AT"/>
</dbReference>
<proteinExistence type="inferred from homology"/>
<dbReference type="KEGG" id="htr:EPV75_11230"/>
<dbReference type="InterPro" id="IPR002123">
    <property type="entry name" value="Plipid/glycerol_acylTrfase"/>
</dbReference>
<keyword evidence="13" id="KW-1185">Reference proteome</keyword>
<evidence type="ECO:0000256" key="9">
    <source>
        <dbReference type="ARBA" id="ARBA00045724"/>
    </source>
</evidence>
<dbReference type="InterPro" id="IPR016181">
    <property type="entry name" value="Acyl_CoA_acyltransferase"/>
</dbReference>
<accession>A0A410H5I5</accession>
<comment type="function">
    <text evidence="9">Catalyzes the first step in the biosynthesis of ornithine lipids, which are phosphorus-free membrane lipids. Catalyzes the 3-hydroxyacyl-acyl carrier protein-dependent acylation of ornithine to form lyso-ornithine lipid (LOL).</text>
</comment>
<evidence type="ECO:0000259" key="11">
    <source>
        <dbReference type="SMART" id="SM00563"/>
    </source>
</evidence>
<keyword evidence="2" id="KW-0444">Lipid biosynthesis</keyword>
<dbReference type="GO" id="GO:0043810">
    <property type="term" value="F:ornithine-acyl [acyl carrier protein] N-acyltransferase activity"/>
    <property type="evidence" value="ECO:0007669"/>
    <property type="project" value="UniProtKB-EC"/>
</dbReference>
<organism evidence="12 13">
    <name type="scientific">Hydrogenovibrio thermophilus</name>
    <dbReference type="NCBI Taxonomy" id="265883"/>
    <lineage>
        <taxon>Bacteria</taxon>
        <taxon>Pseudomonadati</taxon>
        <taxon>Pseudomonadota</taxon>
        <taxon>Gammaproteobacteria</taxon>
        <taxon>Thiotrichales</taxon>
        <taxon>Piscirickettsiaceae</taxon>
        <taxon>Hydrogenovibrio</taxon>
    </lineage>
</organism>